<dbReference type="EMBL" id="CP053708">
    <property type="protein sequence ID" value="QKE91300.1"/>
    <property type="molecule type" value="Genomic_DNA"/>
</dbReference>
<dbReference type="KEGG" id="lck:HN018_15715"/>
<feature type="repeat" description="TPR" evidence="3">
    <location>
        <begin position="184"/>
        <end position="217"/>
    </location>
</feature>
<dbReference type="Proteomes" id="UP000500767">
    <property type="component" value="Chromosome"/>
</dbReference>
<name>A0A6M8HSI5_9PROT</name>
<dbReference type="GO" id="GO:0016740">
    <property type="term" value="F:transferase activity"/>
    <property type="evidence" value="ECO:0007669"/>
    <property type="project" value="UniProtKB-KW"/>
</dbReference>
<sequence>MRRSPAPVQVDHRSLLAASFGDLQEGRFEAARNRLLPIMRDSFKLQDLETRLVFGLALAGTGDVAAAAPLLNGIAAERPHTLHPCVDLVTLLQKRQRSRDAEPAFQACLALTPGDARLRLGLAQLLCELHRFEDALAAIDQTLGHDPKLVPALNQRAIILAALGRGDEALACFRQIVATDPRNAAAWANIGITLAAEGDFEEALSAYRRSIQIKPAEPQVRLNHSICLLKAGRMVQGWQEHEWRLRLPGHTQLPLDRLLPNLTPTSDLAGKTILVTHEEGMGDTLMFLRYVPMLSRLGARVLLWVPVNLAKLAARVEGVSGVIVADAVKLEADWHCPFISLPRAFSGTVQAWGAPAPYLRTDAGRVAEAALALPAPIRVDPLADPLGSRSGGTLMVGLVWGGAPRPDIVNANAIDRKRSMSLAELAPLAALRHVRLISLQHGPHASEAAHPPAGLALFDPMSFVDDLDDTASLIRNLDVVVTVDTSIAHLAGGLGVPTILMDRYDNCWRWFHGREDSPWYPSMRIVRQTAYGDWAGVVQRVVPLLQRMANAKRAGTPMA</sequence>
<dbReference type="PROSITE" id="PS50293">
    <property type="entry name" value="TPR_REGION"/>
    <property type="match status" value="1"/>
</dbReference>
<dbReference type="Pfam" id="PF14559">
    <property type="entry name" value="TPR_19"/>
    <property type="match status" value="1"/>
</dbReference>
<dbReference type="RefSeq" id="WP_171833176.1">
    <property type="nucleotide sequence ID" value="NZ_CP053708.1"/>
</dbReference>
<protein>
    <submittedName>
        <fullName evidence="4">Glycosyltransferase family protein</fullName>
    </submittedName>
</protein>
<dbReference type="PANTHER" id="PTHR44943:SF4">
    <property type="entry name" value="TPR REPEAT-CONTAINING PROTEIN MJ0798"/>
    <property type="match status" value="1"/>
</dbReference>
<dbReference type="Pfam" id="PF13432">
    <property type="entry name" value="TPR_16"/>
    <property type="match status" value="1"/>
</dbReference>
<dbReference type="AlphaFoldDB" id="A0A6M8HSI5"/>
<reference evidence="4 5" key="1">
    <citation type="journal article" date="2014" name="World J. Microbiol. Biotechnol.">
        <title>Biodiversity and physiological characteristics of Antarctic and Arctic lichens-associated bacteria.</title>
        <authorList>
            <person name="Lee Y.M."/>
            <person name="Kim E.H."/>
            <person name="Lee H.K."/>
            <person name="Hong S.G."/>
        </authorList>
    </citation>
    <scope>NUCLEOTIDE SEQUENCE [LARGE SCALE GENOMIC DNA]</scope>
    <source>
        <strain evidence="4 5">PAMC 26569</strain>
    </source>
</reference>
<dbReference type="InterPro" id="IPR011990">
    <property type="entry name" value="TPR-like_helical_dom_sf"/>
</dbReference>
<evidence type="ECO:0000256" key="3">
    <source>
        <dbReference type="PROSITE-ProRule" id="PRU00339"/>
    </source>
</evidence>
<dbReference type="Gene3D" id="3.40.50.2000">
    <property type="entry name" value="Glycogen Phosphorylase B"/>
    <property type="match status" value="1"/>
</dbReference>
<accession>A0A6M8HSI5</accession>
<keyword evidence="1" id="KW-0677">Repeat</keyword>
<evidence type="ECO:0000313" key="4">
    <source>
        <dbReference type="EMBL" id="QKE91300.1"/>
    </source>
</evidence>
<dbReference type="PROSITE" id="PS50005">
    <property type="entry name" value="TPR"/>
    <property type="match status" value="1"/>
</dbReference>
<keyword evidence="2 3" id="KW-0802">TPR repeat</keyword>
<keyword evidence="5" id="KW-1185">Reference proteome</keyword>
<dbReference type="SUPFAM" id="SSF53756">
    <property type="entry name" value="UDP-Glycosyltransferase/glycogen phosphorylase"/>
    <property type="match status" value="1"/>
</dbReference>
<dbReference type="SUPFAM" id="SSF48452">
    <property type="entry name" value="TPR-like"/>
    <property type="match status" value="1"/>
</dbReference>
<dbReference type="InterPro" id="IPR019734">
    <property type="entry name" value="TPR_rpt"/>
</dbReference>
<evidence type="ECO:0000313" key="5">
    <source>
        <dbReference type="Proteomes" id="UP000500767"/>
    </source>
</evidence>
<proteinExistence type="predicted"/>
<keyword evidence="4" id="KW-0808">Transferase</keyword>
<gene>
    <name evidence="4" type="ORF">HN018_15715</name>
</gene>
<evidence type="ECO:0000256" key="2">
    <source>
        <dbReference type="ARBA" id="ARBA00022803"/>
    </source>
</evidence>
<dbReference type="Gene3D" id="1.25.40.10">
    <property type="entry name" value="Tetratricopeptide repeat domain"/>
    <property type="match status" value="1"/>
</dbReference>
<evidence type="ECO:0000256" key="1">
    <source>
        <dbReference type="ARBA" id="ARBA00022737"/>
    </source>
</evidence>
<dbReference type="PANTHER" id="PTHR44943">
    <property type="entry name" value="CELLULOSE SYNTHASE OPERON PROTEIN C"/>
    <property type="match status" value="1"/>
</dbReference>
<dbReference type="SMART" id="SM00028">
    <property type="entry name" value="TPR"/>
    <property type="match status" value="3"/>
</dbReference>
<dbReference type="InterPro" id="IPR051685">
    <property type="entry name" value="Ycf3/AcsC/BcsC/TPR_MFPF"/>
</dbReference>
<organism evidence="4 5">
    <name type="scientific">Lichenicola cladoniae</name>
    <dbReference type="NCBI Taxonomy" id="1484109"/>
    <lineage>
        <taxon>Bacteria</taxon>
        <taxon>Pseudomonadati</taxon>
        <taxon>Pseudomonadota</taxon>
        <taxon>Alphaproteobacteria</taxon>
        <taxon>Acetobacterales</taxon>
        <taxon>Acetobacteraceae</taxon>
        <taxon>Lichenicola</taxon>
    </lineage>
</organism>